<name>A0A418PY05_9SPHN</name>
<dbReference type="InterPro" id="IPR036942">
    <property type="entry name" value="Beta-barrel_TonB_sf"/>
</dbReference>
<evidence type="ECO:0000256" key="3">
    <source>
        <dbReference type="ARBA" id="ARBA00022452"/>
    </source>
</evidence>
<keyword evidence="14" id="KW-1185">Reference proteome</keyword>
<evidence type="ECO:0000259" key="11">
    <source>
        <dbReference type="Pfam" id="PF00593"/>
    </source>
</evidence>
<evidence type="ECO:0000313" key="14">
    <source>
        <dbReference type="Proteomes" id="UP000285023"/>
    </source>
</evidence>
<keyword evidence="7 8" id="KW-0998">Cell outer membrane</keyword>
<organism evidence="13 14">
    <name type="scientific">Sphingomonas edaphi</name>
    <dbReference type="NCBI Taxonomy" id="2315689"/>
    <lineage>
        <taxon>Bacteria</taxon>
        <taxon>Pseudomonadati</taxon>
        <taxon>Pseudomonadota</taxon>
        <taxon>Alphaproteobacteria</taxon>
        <taxon>Sphingomonadales</taxon>
        <taxon>Sphingomonadaceae</taxon>
        <taxon>Sphingomonas</taxon>
    </lineage>
</organism>
<dbReference type="InterPro" id="IPR037066">
    <property type="entry name" value="Plug_dom_sf"/>
</dbReference>
<dbReference type="InterPro" id="IPR012910">
    <property type="entry name" value="Plug_dom"/>
</dbReference>
<dbReference type="PROSITE" id="PS52016">
    <property type="entry name" value="TONB_DEPENDENT_REC_3"/>
    <property type="match status" value="1"/>
</dbReference>
<comment type="similarity">
    <text evidence="8 9">Belongs to the TonB-dependent receptor family.</text>
</comment>
<dbReference type="OrthoDB" id="9760333at2"/>
<sequence>MSMRPALRAASATLCFLAPTPLLAQQTESASDSPETALVDPDAIIVTGTRTRLPVTALPLTVDVLGGQEFIDQAAVSGSVIDAVSARLPAFSPTREKLSGAGESLRGRSPLFAINGVPQSTPIRDGSRDGFTIDPFFIDRVEVIYGSNALQGIGATGGVVNQVTVGAPVTDGVSVRTLIQGTAQDGFDGEALGGKVAGLVGYRARDFDFTTGATFERRGAFLDGHGDRIGVDSTQGEIQDTDSWSVFGRIGYEIGASTRVELVANRFELKGRGHYVQVPGFPATSVRGETEGVPPANRAELLSASLTSGELAGGELTAQAFFSGTRDIFGGSTAGTFQDPSIAPVGTLFDQSVNKSRKLGAKFGYERTLPGFDALTLTAGLDLLHDRTAQTLLETDRAWVPESTFFSVAPFLQGNLKLLDGKLRLAGGARYEKVTLDVPDFTTLASYGSRNVAGGKPSFDKVLLNGGVIVEPLKGLRAYASYAEGYTIADVGRILRAINVDGVDVDNFLTLEPVVSNNREIGVEWKQDFLSASAAYWWSSSRLGSLLVRNADGIYDVARQPIKLEGLDLSIEAKMPVEGLSIGAAYARVRGRTDSNDVDTKVNNDLDGANIAPDRINLYAAYARGPLDVRVAARFYLERQFNDAATVTDFEGYTLVDASAGYRFGKHRISLSAMNVLDKYYVSYNSDTVSPTDPARFFAGRGRTLTLGVTSEF</sequence>
<dbReference type="GO" id="GO:0009279">
    <property type="term" value="C:cell outer membrane"/>
    <property type="evidence" value="ECO:0007669"/>
    <property type="project" value="UniProtKB-SubCell"/>
</dbReference>
<proteinExistence type="inferred from homology"/>
<keyword evidence="6 8" id="KW-0472">Membrane</keyword>
<feature type="chain" id="PRO_5019489092" evidence="10">
    <location>
        <begin position="25"/>
        <end position="713"/>
    </location>
</feature>
<evidence type="ECO:0000256" key="2">
    <source>
        <dbReference type="ARBA" id="ARBA00022448"/>
    </source>
</evidence>
<evidence type="ECO:0000256" key="6">
    <source>
        <dbReference type="ARBA" id="ARBA00023136"/>
    </source>
</evidence>
<feature type="signal peptide" evidence="10">
    <location>
        <begin position="1"/>
        <end position="24"/>
    </location>
</feature>
<dbReference type="AlphaFoldDB" id="A0A418PY05"/>
<dbReference type="InterPro" id="IPR000531">
    <property type="entry name" value="Beta-barrel_TonB"/>
</dbReference>
<dbReference type="Pfam" id="PF07715">
    <property type="entry name" value="Plug"/>
    <property type="match status" value="1"/>
</dbReference>
<keyword evidence="5 9" id="KW-0798">TonB box</keyword>
<keyword evidence="2 8" id="KW-0813">Transport</keyword>
<dbReference type="GO" id="GO:0015344">
    <property type="term" value="F:siderophore uptake transmembrane transporter activity"/>
    <property type="evidence" value="ECO:0007669"/>
    <property type="project" value="TreeGrafter"/>
</dbReference>
<dbReference type="Gene3D" id="2.40.170.20">
    <property type="entry name" value="TonB-dependent receptor, beta-barrel domain"/>
    <property type="match status" value="1"/>
</dbReference>
<evidence type="ECO:0000256" key="1">
    <source>
        <dbReference type="ARBA" id="ARBA00004571"/>
    </source>
</evidence>
<keyword evidence="10" id="KW-0732">Signal</keyword>
<keyword evidence="3 8" id="KW-1134">Transmembrane beta strand</keyword>
<dbReference type="SUPFAM" id="SSF56935">
    <property type="entry name" value="Porins"/>
    <property type="match status" value="1"/>
</dbReference>
<protein>
    <submittedName>
        <fullName evidence="13">TonB-dependent receptor</fullName>
    </submittedName>
</protein>
<comment type="subcellular location">
    <subcellularLocation>
        <location evidence="1 8">Cell outer membrane</location>
        <topology evidence="1 8">Multi-pass membrane protein</topology>
    </subcellularLocation>
</comment>
<evidence type="ECO:0000256" key="9">
    <source>
        <dbReference type="RuleBase" id="RU003357"/>
    </source>
</evidence>
<dbReference type="InterPro" id="IPR039426">
    <property type="entry name" value="TonB-dep_rcpt-like"/>
</dbReference>
<feature type="domain" description="TonB-dependent receptor plug" evidence="12">
    <location>
        <begin position="57"/>
        <end position="159"/>
    </location>
</feature>
<dbReference type="PANTHER" id="PTHR30069:SF42">
    <property type="entry name" value="FERRIC AEROBACTIN RECEPTOR"/>
    <property type="match status" value="1"/>
</dbReference>
<dbReference type="PANTHER" id="PTHR30069">
    <property type="entry name" value="TONB-DEPENDENT OUTER MEMBRANE RECEPTOR"/>
    <property type="match status" value="1"/>
</dbReference>
<evidence type="ECO:0000313" key="13">
    <source>
        <dbReference type="EMBL" id="RIX26879.1"/>
    </source>
</evidence>
<dbReference type="Gene3D" id="2.170.130.10">
    <property type="entry name" value="TonB-dependent receptor, plug domain"/>
    <property type="match status" value="1"/>
</dbReference>
<evidence type="ECO:0000256" key="8">
    <source>
        <dbReference type="PROSITE-ProRule" id="PRU01360"/>
    </source>
</evidence>
<comment type="caution">
    <text evidence="13">The sequence shown here is derived from an EMBL/GenBank/DDBJ whole genome shotgun (WGS) entry which is preliminary data.</text>
</comment>
<evidence type="ECO:0000256" key="4">
    <source>
        <dbReference type="ARBA" id="ARBA00022692"/>
    </source>
</evidence>
<feature type="domain" description="TonB-dependent receptor-like beta-barrel" evidence="11">
    <location>
        <begin position="320"/>
        <end position="676"/>
    </location>
</feature>
<evidence type="ECO:0000256" key="7">
    <source>
        <dbReference type="ARBA" id="ARBA00023237"/>
    </source>
</evidence>
<dbReference type="Pfam" id="PF00593">
    <property type="entry name" value="TonB_dep_Rec_b-barrel"/>
    <property type="match status" value="1"/>
</dbReference>
<keyword evidence="4 8" id="KW-0812">Transmembrane</keyword>
<keyword evidence="13" id="KW-0675">Receptor</keyword>
<accession>A0A418PY05</accession>
<evidence type="ECO:0000259" key="12">
    <source>
        <dbReference type="Pfam" id="PF07715"/>
    </source>
</evidence>
<dbReference type="GO" id="GO:0044718">
    <property type="term" value="P:siderophore transmembrane transport"/>
    <property type="evidence" value="ECO:0007669"/>
    <property type="project" value="TreeGrafter"/>
</dbReference>
<dbReference type="Proteomes" id="UP000285023">
    <property type="component" value="Unassembled WGS sequence"/>
</dbReference>
<evidence type="ECO:0000256" key="10">
    <source>
        <dbReference type="SAM" id="SignalP"/>
    </source>
</evidence>
<evidence type="ECO:0000256" key="5">
    <source>
        <dbReference type="ARBA" id="ARBA00023077"/>
    </source>
</evidence>
<reference evidence="13 14" key="1">
    <citation type="submission" date="2018-09" db="EMBL/GenBank/DDBJ databases">
        <title>Sphingomonas sp. DAC4.</title>
        <authorList>
            <person name="Seo T."/>
        </authorList>
    </citation>
    <scope>NUCLEOTIDE SEQUENCE [LARGE SCALE GENOMIC DNA]</scope>
    <source>
        <strain evidence="13 14">DAC4</strain>
    </source>
</reference>
<gene>
    <name evidence="13" type="ORF">D3M59_11890</name>
</gene>
<dbReference type="EMBL" id="QXTF01000005">
    <property type="protein sequence ID" value="RIX26879.1"/>
    <property type="molecule type" value="Genomic_DNA"/>
</dbReference>
<dbReference type="CDD" id="cd01347">
    <property type="entry name" value="ligand_gated_channel"/>
    <property type="match status" value="1"/>
</dbReference>